<dbReference type="Proteomes" id="UP000249616">
    <property type="component" value="Plasmid unnamed1"/>
</dbReference>
<keyword evidence="2" id="KW-0614">Plasmid</keyword>
<evidence type="ECO:0000256" key="1">
    <source>
        <dbReference type="SAM" id="MobiDB-lite"/>
    </source>
</evidence>
<protein>
    <submittedName>
        <fullName evidence="2">Uncharacterized protein</fullName>
    </submittedName>
</protein>
<gene>
    <name evidence="2" type="ORF">DN051_41945</name>
</gene>
<keyword evidence="3" id="KW-1185">Reference proteome</keyword>
<organism evidence="2 3">
    <name type="scientific">Streptomyces cadmiisoli</name>
    <dbReference type="NCBI Taxonomy" id="2184053"/>
    <lineage>
        <taxon>Bacteria</taxon>
        <taxon>Bacillati</taxon>
        <taxon>Actinomycetota</taxon>
        <taxon>Actinomycetes</taxon>
        <taxon>Kitasatosporales</taxon>
        <taxon>Streptomycetaceae</taxon>
        <taxon>Streptomyces</taxon>
        <taxon>Streptomyces aurantiacus group</taxon>
    </lineage>
</organism>
<dbReference type="EMBL" id="CP030074">
    <property type="protein sequence ID" value="AWW43173.1"/>
    <property type="molecule type" value="Genomic_DNA"/>
</dbReference>
<evidence type="ECO:0000313" key="3">
    <source>
        <dbReference type="Proteomes" id="UP000249616"/>
    </source>
</evidence>
<geneLocation type="plasmid" evidence="2 3">
    <name>unnamed1</name>
</geneLocation>
<feature type="compositionally biased region" description="Polar residues" evidence="1">
    <location>
        <begin position="24"/>
        <end position="37"/>
    </location>
</feature>
<evidence type="ECO:0000313" key="2">
    <source>
        <dbReference type="EMBL" id="AWW43173.1"/>
    </source>
</evidence>
<feature type="region of interest" description="Disordered" evidence="1">
    <location>
        <begin position="13"/>
        <end position="53"/>
    </location>
</feature>
<dbReference type="AlphaFoldDB" id="A0A2Z4JF29"/>
<proteinExistence type="predicted"/>
<sequence length="274" mass="28245">MGVLALLVSGCAETEKKSTGSDRAATQESSSAGTQESTGEKPPTSAQLSTMLLQPGELDGYDIKASDSAKVTKAYRGDTSGFVTSDKPECTPLAGMLAALPGKDAVGAAGTTGVAGAPEKEELDSPPALDEAMEDGFDALGKMRMDVLSLSSYAGEAGAKEERDAVSKAARSCAGGFEITMSKEGAEAFQPEAAGSMETMPISSVTKVPTKWGDDASAWRLEISEQGMSMFLTVAAVQKGPVLVKTNSVVFDFSGKGKGRLPEEAIEAQLGKLK</sequence>
<reference evidence="3" key="1">
    <citation type="submission" date="2018-06" db="EMBL/GenBank/DDBJ databases">
        <authorList>
            <person name="Li K."/>
        </authorList>
    </citation>
    <scope>NUCLEOTIDE SEQUENCE [LARGE SCALE GENOMIC DNA]</scope>
    <source>
        <strain evidence="3">ZFG47</strain>
        <plasmid evidence="3">unnamed1</plasmid>
    </source>
</reference>
<dbReference type="KEGG" id="scad:DN051_41945"/>
<accession>A0A2Z4JF29</accession>
<name>A0A2Z4JF29_9ACTN</name>